<dbReference type="Gramene" id="OGLUM04G21030.1">
    <property type="protein sequence ID" value="OGLUM04G21030.1"/>
    <property type="gene ID" value="OGLUM04G21030"/>
</dbReference>
<keyword evidence="3" id="KW-1185">Reference proteome</keyword>
<dbReference type="Proteomes" id="UP000026961">
    <property type="component" value="Chromosome 4"/>
</dbReference>
<organism evidence="2">
    <name type="scientific">Oryza glumipatula</name>
    <dbReference type="NCBI Taxonomy" id="40148"/>
    <lineage>
        <taxon>Eukaryota</taxon>
        <taxon>Viridiplantae</taxon>
        <taxon>Streptophyta</taxon>
        <taxon>Embryophyta</taxon>
        <taxon>Tracheophyta</taxon>
        <taxon>Spermatophyta</taxon>
        <taxon>Magnoliopsida</taxon>
        <taxon>Liliopsida</taxon>
        <taxon>Poales</taxon>
        <taxon>Poaceae</taxon>
        <taxon>BOP clade</taxon>
        <taxon>Oryzoideae</taxon>
        <taxon>Oryzeae</taxon>
        <taxon>Oryzinae</taxon>
        <taxon>Oryza</taxon>
    </lineage>
</organism>
<dbReference type="EnsemblPlants" id="OGLUM04G21030.1">
    <property type="protein sequence ID" value="OGLUM04G21030.1"/>
    <property type="gene ID" value="OGLUM04G21030"/>
</dbReference>
<dbReference type="HOGENOM" id="CLU_2112694_0_0_1"/>
<proteinExistence type="predicted"/>
<dbReference type="AlphaFoldDB" id="A0A0D9ZNZ6"/>
<sequence length="115" mass="12957">MEPMRDQPCGDQRVRAAELATMLMCARSTQAAAASSQANSRQPAQDELAARPGPGISTWISVAQKQMVRHSTRQTRAPNRFGFEEEPVPSEIPDQPSISEFQWFRFYVSFDNVRI</sequence>
<name>A0A0D9ZNZ6_9ORYZ</name>
<reference evidence="2" key="1">
    <citation type="submission" date="2015-04" db="UniProtKB">
        <authorList>
            <consortium name="EnsemblPlants"/>
        </authorList>
    </citation>
    <scope>IDENTIFICATION</scope>
</reference>
<reference evidence="2" key="2">
    <citation type="submission" date="2018-05" db="EMBL/GenBank/DDBJ databases">
        <title>OgluRS3 (Oryza glumaepatula Reference Sequence Version 3).</title>
        <authorList>
            <person name="Zhang J."/>
            <person name="Kudrna D."/>
            <person name="Lee S."/>
            <person name="Talag J."/>
            <person name="Welchert J."/>
            <person name="Wing R.A."/>
        </authorList>
    </citation>
    <scope>NUCLEOTIDE SEQUENCE [LARGE SCALE GENOMIC DNA]</scope>
</reference>
<feature type="region of interest" description="Disordered" evidence="1">
    <location>
        <begin position="30"/>
        <end position="55"/>
    </location>
</feature>
<evidence type="ECO:0000313" key="2">
    <source>
        <dbReference type="EnsemblPlants" id="OGLUM04G21030.1"/>
    </source>
</evidence>
<accession>A0A0D9ZNZ6</accession>
<evidence type="ECO:0000256" key="1">
    <source>
        <dbReference type="SAM" id="MobiDB-lite"/>
    </source>
</evidence>
<protein>
    <submittedName>
        <fullName evidence="2">Uncharacterized protein</fullName>
    </submittedName>
</protein>
<feature type="compositionally biased region" description="Low complexity" evidence="1">
    <location>
        <begin position="30"/>
        <end position="45"/>
    </location>
</feature>
<evidence type="ECO:0000313" key="3">
    <source>
        <dbReference type="Proteomes" id="UP000026961"/>
    </source>
</evidence>
<feature type="region of interest" description="Disordered" evidence="1">
    <location>
        <begin position="70"/>
        <end position="94"/>
    </location>
</feature>